<name>A0ABX6WCR8_STRMQ</name>
<sequence>MRKKEVGSVPQPQQHEGGVTLEDVRQGLGKTLAEEGSRPLLRLTDEELAALNPADAEKPIVAAPHLEGMSAQEREWVLTTALRSLVSRDLVEIANAAELDVALEEKHDSAEVELDMRLSPDLELALALRGTAERVLAVERTTSAGTEYAYIYLHTPELLLVEQVTGGGMHSLSLVATVQEAVETVRRLVDPQEVAGHDGRPQELDPRALERDAIDPPLKHVIDNALVVGQLVLLAETPGPLLMTYATAEELWVVNVDAPDAPTGVTARSVGRQTLVDRIAQMVAFPVWNP</sequence>
<accession>A0ABX6WCR8</accession>
<reference evidence="2 3" key="1">
    <citation type="submission" date="2020-11" db="EMBL/GenBank/DDBJ databases">
        <title>Complete genome sequence unveiled secondary metabolic potentials in Streptomyces solisilvae HNM0141.</title>
        <authorList>
            <person name="Huang X."/>
        </authorList>
    </citation>
    <scope>NUCLEOTIDE SEQUENCE [LARGE SCALE GENOMIC DNA]</scope>
    <source>
        <strain evidence="2 3">HNM0141</strain>
    </source>
</reference>
<evidence type="ECO:0000313" key="3">
    <source>
        <dbReference type="Proteomes" id="UP000663421"/>
    </source>
</evidence>
<dbReference type="Proteomes" id="UP000663421">
    <property type="component" value="Chromosome"/>
</dbReference>
<evidence type="ECO:0000256" key="1">
    <source>
        <dbReference type="SAM" id="MobiDB-lite"/>
    </source>
</evidence>
<evidence type="ECO:0000313" key="2">
    <source>
        <dbReference type="EMBL" id="QPI58898.1"/>
    </source>
</evidence>
<evidence type="ECO:0008006" key="4">
    <source>
        <dbReference type="Google" id="ProtNLM"/>
    </source>
</evidence>
<keyword evidence="3" id="KW-1185">Reference proteome</keyword>
<organism evidence="2 3">
    <name type="scientific">Streptomyces malaysiensis</name>
    <dbReference type="NCBI Taxonomy" id="92644"/>
    <lineage>
        <taxon>Bacteria</taxon>
        <taxon>Bacillati</taxon>
        <taxon>Actinomycetota</taxon>
        <taxon>Actinomycetes</taxon>
        <taxon>Kitasatosporales</taxon>
        <taxon>Streptomycetaceae</taxon>
        <taxon>Streptomyces</taxon>
        <taxon>Streptomyces violaceusniger group</taxon>
    </lineage>
</organism>
<feature type="region of interest" description="Disordered" evidence="1">
    <location>
        <begin position="1"/>
        <end position="27"/>
    </location>
</feature>
<dbReference type="EMBL" id="CP065050">
    <property type="protein sequence ID" value="QPI58898.1"/>
    <property type="molecule type" value="Genomic_DNA"/>
</dbReference>
<gene>
    <name evidence="2" type="ORF">I1A49_31965</name>
</gene>
<protein>
    <recommendedName>
        <fullName evidence="4">ESX secretion-associated protein EspG</fullName>
    </recommendedName>
</protein>
<proteinExistence type="predicted"/>